<comment type="caution">
    <text evidence="3">The sequence shown here is derived from an EMBL/GenBank/DDBJ whole genome shotgun (WGS) entry which is preliminary data.</text>
</comment>
<gene>
    <name evidence="3" type="ORF">UX48_C0041G0005</name>
</gene>
<reference evidence="3 4" key="1">
    <citation type="journal article" date="2015" name="Nature">
        <title>rRNA introns, odd ribosomes, and small enigmatic genomes across a large radiation of phyla.</title>
        <authorList>
            <person name="Brown C.T."/>
            <person name="Hug L.A."/>
            <person name="Thomas B.C."/>
            <person name="Sharon I."/>
            <person name="Castelle C.J."/>
            <person name="Singh A."/>
            <person name="Wilkins M.J."/>
            <person name="Williams K.H."/>
            <person name="Banfield J.F."/>
        </authorList>
    </citation>
    <scope>NUCLEOTIDE SEQUENCE [LARGE SCALE GENOMIC DNA]</scope>
</reference>
<evidence type="ECO:0000256" key="1">
    <source>
        <dbReference type="ARBA" id="ARBA00007435"/>
    </source>
</evidence>
<sequence>MQTVYILKSKKDGNLYIGCSSNLKKRMQEHNTGHVRSTALRRPLTLIYAENYDDKYEAFRMERFYKTAKGKRILKLKLKE</sequence>
<proteinExistence type="inferred from homology"/>
<dbReference type="Gene3D" id="3.40.1440.10">
    <property type="entry name" value="GIY-YIG endonuclease"/>
    <property type="match status" value="1"/>
</dbReference>
<dbReference type="SUPFAM" id="SSF82771">
    <property type="entry name" value="GIY-YIG endonuclease"/>
    <property type="match status" value="1"/>
</dbReference>
<dbReference type="PANTHER" id="PTHR34477:SF1">
    <property type="entry name" value="UPF0213 PROTEIN YHBQ"/>
    <property type="match status" value="1"/>
</dbReference>
<dbReference type="CDD" id="cd10449">
    <property type="entry name" value="GIY-YIG_SLX1_like"/>
    <property type="match status" value="1"/>
</dbReference>
<dbReference type="AlphaFoldDB" id="A0A0G1PN24"/>
<feature type="domain" description="GIY-YIG" evidence="2">
    <location>
        <begin position="1"/>
        <end position="77"/>
    </location>
</feature>
<organism evidence="3 4">
    <name type="scientific">Candidatus Azambacteria bacterium GW2011_GWB1_46_27</name>
    <dbReference type="NCBI Taxonomy" id="1618617"/>
    <lineage>
        <taxon>Bacteria</taxon>
        <taxon>Candidatus Azamiibacteriota</taxon>
    </lineage>
</organism>
<evidence type="ECO:0000259" key="2">
    <source>
        <dbReference type="PROSITE" id="PS50164"/>
    </source>
</evidence>
<evidence type="ECO:0000313" key="4">
    <source>
        <dbReference type="Proteomes" id="UP000034067"/>
    </source>
</evidence>
<dbReference type="Proteomes" id="UP000034067">
    <property type="component" value="Unassembled WGS sequence"/>
</dbReference>
<name>A0A0G1PN24_9BACT</name>
<dbReference type="InterPro" id="IPR050190">
    <property type="entry name" value="UPF0213_domain"/>
</dbReference>
<dbReference type="Pfam" id="PF01541">
    <property type="entry name" value="GIY-YIG"/>
    <property type="match status" value="1"/>
</dbReference>
<dbReference type="PROSITE" id="PS50164">
    <property type="entry name" value="GIY_YIG"/>
    <property type="match status" value="1"/>
</dbReference>
<protein>
    <recommendedName>
        <fullName evidence="2">GIY-YIG domain-containing protein</fullName>
    </recommendedName>
</protein>
<dbReference type="PANTHER" id="PTHR34477">
    <property type="entry name" value="UPF0213 PROTEIN YHBQ"/>
    <property type="match status" value="1"/>
</dbReference>
<accession>A0A0G1PN24</accession>
<evidence type="ECO:0000313" key="3">
    <source>
        <dbReference type="EMBL" id="KKU34194.1"/>
    </source>
</evidence>
<dbReference type="EMBL" id="LCMJ01000041">
    <property type="protein sequence ID" value="KKU34194.1"/>
    <property type="molecule type" value="Genomic_DNA"/>
</dbReference>
<comment type="similarity">
    <text evidence="1">Belongs to the UPF0213 family.</text>
</comment>
<dbReference type="InterPro" id="IPR000305">
    <property type="entry name" value="GIY-YIG_endonuc"/>
</dbReference>
<dbReference type="InterPro" id="IPR035901">
    <property type="entry name" value="GIY-YIG_endonuc_sf"/>
</dbReference>